<dbReference type="EMBL" id="AVOT02026681">
    <property type="protein sequence ID" value="MBW0518501.1"/>
    <property type="molecule type" value="Genomic_DNA"/>
</dbReference>
<dbReference type="Proteomes" id="UP000765509">
    <property type="component" value="Unassembled WGS sequence"/>
</dbReference>
<name>A0A9Q3HUN1_9BASI</name>
<proteinExistence type="predicted"/>
<gene>
    <name evidence="1" type="ORF">O181_058216</name>
</gene>
<dbReference type="AlphaFoldDB" id="A0A9Q3HUN1"/>
<organism evidence="1 2">
    <name type="scientific">Austropuccinia psidii MF-1</name>
    <dbReference type="NCBI Taxonomy" id="1389203"/>
    <lineage>
        <taxon>Eukaryota</taxon>
        <taxon>Fungi</taxon>
        <taxon>Dikarya</taxon>
        <taxon>Basidiomycota</taxon>
        <taxon>Pucciniomycotina</taxon>
        <taxon>Pucciniomycetes</taxon>
        <taxon>Pucciniales</taxon>
        <taxon>Sphaerophragmiaceae</taxon>
        <taxon>Austropuccinia</taxon>
    </lineage>
</organism>
<sequence>MPLTPPSHWPLMILMLLQPPQDETSTPPPISALSSLPLPILTLPWRPQDMPPMPPSTSLTPNPLSAAYRPYAQVLDP</sequence>
<evidence type="ECO:0000313" key="1">
    <source>
        <dbReference type="EMBL" id="MBW0518501.1"/>
    </source>
</evidence>
<comment type="caution">
    <text evidence="1">The sequence shown here is derived from an EMBL/GenBank/DDBJ whole genome shotgun (WGS) entry which is preliminary data.</text>
</comment>
<keyword evidence="2" id="KW-1185">Reference proteome</keyword>
<reference evidence="1" key="1">
    <citation type="submission" date="2021-03" db="EMBL/GenBank/DDBJ databases">
        <title>Draft genome sequence of rust myrtle Austropuccinia psidii MF-1, a brazilian biotype.</title>
        <authorList>
            <person name="Quecine M.C."/>
            <person name="Pachon D.M.R."/>
            <person name="Bonatelli M.L."/>
            <person name="Correr F.H."/>
            <person name="Franceschini L.M."/>
            <person name="Leite T.F."/>
            <person name="Margarido G.R.A."/>
            <person name="Almeida C.A."/>
            <person name="Ferrarezi J.A."/>
            <person name="Labate C.A."/>
        </authorList>
    </citation>
    <scope>NUCLEOTIDE SEQUENCE</scope>
    <source>
        <strain evidence="1">MF-1</strain>
    </source>
</reference>
<protein>
    <submittedName>
        <fullName evidence="1">Uncharacterized protein</fullName>
    </submittedName>
</protein>
<evidence type="ECO:0000313" key="2">
    <source>
        <dbReference type="Proteomes" id="UP000765509"/>
    </source>
</evidence>
<accession>A0A9Q3HUN1</accession>